<dbReference type="Proteomes" id="UP000323300">
    <property type="component" value="Unassembled WGS sequence"/>
</dbReference>
<keyword evidence="3" id="KW-1185">Reference proteome</keyword>
<evidence type="ECO:0000313" key="2">
    <source>
        <dbReference type="EMBL" id="SFJ87343.1"/>
    </source>
</evidence>
<gene>
    <name evidence="2" type="ORF">SAMN04488498_10154</name>
</gene>
<evidence type="ECO:0000313" key="3">
    <source>
        <dbReference type="Proteomes" id="UP000323300"/>
    </source>
</evidence>
<reference evidence="2 3" key="1">
    <citation type="submission" date="2016-10" db="EMBL/GenBank/DDBJ databases">
        <authorList>
            <person name="Varghese N."/>
            <person name="Submissions S."/>
        </authorList>
    </citation>
    <scope>NUCLEOTIDE SEQUENCE [LARGE SCALE GENOMIC DNA]</scope>
    <source>
        <strain evidence="2 3">DSM 21822</strain>
    </source>
</reference>
<dbReference type="AlphaFoldDB" id="A0A1I3UX85"/>
<name>A0A1I3UX85_9HYPH</name>
<dbReference type="RefSeq" id="WP_149757108.1">
    <property type="nucleotide sequence ID" value="NZ_BSPE01000002.1"/>
</dbReference>
<dbReference type="EMBL" id="FOSL01000001">
    <property type="protein sequence ID" value="SFJ87343.1"/>
    <property type="molecule type" value="Genomic_DNA"/>
</dbReference>
<evidence type="ECO:0008006" key="4">
    <source>
        <dbReference type="Google" id="ProtNLM"/>
    </source>
</evidence>
<feature type="region of interest" description="Disordered" evidence="1">
    <location>
        <begin position="39"/>
        <end position="59"/>
    </location>
</feature>
<sequence>MSVYSTLSTIAAEWRSARDEARTRRIVGSLPIEIQKDIGWPDSNEGRQFTRNSTRSDYR</sequence>
<proteinExistence type="predicted"/>
<protein>
    <recommendedName>
        <fullName evidence="4">DUF1127 domain-containing protein</fullName>
    </recommendedName>
</protein>
<accession>A0A1I3UX85</accession>
<evidence type="ECO:0000256" key="1">
    <source>
        <dbReference type="SAM" id="MobiDB-lite"/>
    </source>
</evidence>
<organism evidence="2 3">
    <name type="scientific">Neomesorhizobium albiziae</name>
    <dbReference type="NCBI Taxonomy" id="335020"/>
    <lineage>
        <taxon>Bacteria</taxon>
        <taxon>Pseudomonadati</taxon>
        <taxon>Pseudomonadota</taxon>
        <taxon>Alphaproteobacteria</taxon>
        <taxon>Hyphomicrobiales</taxon>
        <taxon>Phyllobacteriaceae</taxon>
        <taxon>Neomesorhizobium</taxon>
    </lineage>
</organism>
<dbReference type="OrthoDB" id="8116829at2"/>